<feature type="domain" description="tRNA/rRNA methyltransferase SpoU type" evidence="4">
    <location>
        <begin position="410"/>
        <end position="461"/>
    </location>
</feature>
<protein>
    <recommendedName>
        <fullName evidence="4">tRNA/rRNA methyltransferase SpoU type domain-containing protein</fullName>
    </recommendedName>
</protein>
<dbReference type="InterPro" id="IPR029026">
    <property type="entry name" value="tRNA_m1G_MTases_N"/>
</dbReference>
<evidence type="ECO:0000256" key="2">
    <source>
        <dbReference type="ARBA" id="ARBA00022679"/>
    </source>
</evidence>
<dbReference type="InterPro" id="IPR001537">
    <property type="entry name" value="SpoU_MeTrfase"/>
</dbReference>
<dbReference type="InterPro" id="IPR051259">
    <property type="entry name" value="rRNA_Methyltransferase"/>
</dbReference>
<dbReference type="SUPFAM" id="SSF75217">
    <property type="entry name" value="alpha/beta knot"/>
    <property type="match status" value="1"/>
</dbReference>
<evidence type="ECO:0000313" key="5">
    <source>
        <dbReference type="EMBL" id="KAL3767872.1"/>
    </source>
</evidence>
<name>A0ABD3N015_9STRA</name>
<dbReference type="GO" id="GO:0008168">
    <property type="term" value="F:methyltransferase activity"/>
    <property type="evidence" value="ECO:0007669"/>
    <property type="project" value="UniProtKB-KW"/>
</dbReference>
<dbReference type="Pfam" id="PF00588">
    <property type="entry name" value="SpoU_methylase"/>
    <property type="match status" value="2"/>
</dbReference>
<evidence type="ECO:0000259" key="4">
    <source>
        <dbReference type="Pfam" id="PF00588"/>
    </source>
</evidence>
<reference evidence="5 6" key="1">
    <citation type="submission" date="2024-10" db="EMBL/GenBank/DDBJ databases">
        <title>Updated reference genomes for cyclostephanoid diatoms.</title>
        <authorList>
            <person name="Roberts W.R."/>
            <person name="Alverson A.J."/>
        </authorList>
    </citation>
    <scope>NUCLEOTIDE SEQUENCE [LARGE SCALE GENOMIC DNA]</scope>
    <source>
        <strain evidence="5 6">AJA010-31</strain>
    </source>
</reference>
<feature type="domain" description="tRNA/rRNA methyltransferase SpoU type" evidence="4">
    <location>
        <begin position="286"/>
        <end position="350"/>
    </location>
</feature>
<keyword evidence="6" id="KW-1185">Reference proteome</keyword>
<dbReference type="PANTHER" id="PTHR43191">
    <property type="entry name" value="RRNA METHYLTRANSFERASE 3"/>
    <property type="match status" value="1"/>
</dbReference>
<dbReference type="Proteomes" id="UP001530400">
    <property type="component" value="Unassembled WGS sequence"/>
</dbReference>
<feature type="compositionally biased region" description="Polar residues" evidence="3">
    <location>
        <begin position="39"/>
        <end position="48"/>
    </location>
</feature>
<dbReference type="GO" id="GO:0032259">
    <property type="term" value="P:methylation"/>
    <property type="evidence" value="ECO:0007669"/>
    <property type="project" value="UniProtKB-KW"/>
</dbReference>
<evidence type="ECO:0000256" key="1">
    <source>
        <dbReference type="ARBA" id="ARBA00022603"/>
    </source>
</evidence>
<keyword evidence="2" id="KW-0808">Transferase</keyword>
<dbReference type="PANTHER" id="PTHR43191:SF2">
    <property type="entry name" value="RRNA METHYLTRANSFERASE 3, MITOCHONDRIAL"/>
    <property type="match status" value="1"/>
</dbReference>
<feature type="region of interest" description="Disordered" evidence="3">
    <location>
        <begin position="1"/>
        <end position="52"/>
    </location>
</feature>
<accession>A0ABD3N015</accession>
<proteinExistence type="predicted"/>
<dbReference type="AlphaFoldDB" id="A0ABD3N015"/>
<gene>
    <name evidence="5" type="ORF">ACHAWO_013691</name>
</gene>
<comment type="caution">
    <text evidence="5">The sequence shown here is derived from an EMBL/GenBank/DDBJ whole genome shotgun (WGS) entry which is preliminary data.</text>
</comment>
<dbReference type="Gene3D" id="3.40.1280.10">
    <property type="match status" value="1"/>
</dbReference>
<dbReference type="CDD" id="cd18095">
    <property type="entry name" value="SpoU-like_rRNA-MTase"/>
    <property type="match status" value="1"/>
</dbReference>
<evidence type="ECO:0000313" key="6">
    <source>
        <dbReference type="Proteomes" id="UP001530400"/>
    </source>
</evidence>
<evidence type="ECO:0000256" key="3">
    <source>
        <dbReference type="SAM" id="MobiDB-lite"/>
    </source>
</evidence>
<dbReference type="EMBL" id="JALLPJ020001357">
    <property type="protein sequence ID" value="KAL3767872.1"/>
    <property type="molecule type" value="Genomic_DNA"/>
</dbReference>
<keyword evidence="1" id="KW-0489">Methyltransferase</keyword>
<sequence>MAQTESKRKIAHGPTVHAIKRAKYQAKQERRRQQQQDANDSSPSQPSPEQWFDGREDYAVFITVDDVRTIRQLRCSNASLATNKVDSIEKNAAGHSNNQNARLHRIASWIEPFFDLKEAPTQVQNDSNNCESTVKERMFIAEGTEPVRLLIQQSQTSDDIICSSGSEDEHNKKAPPVQLVSILCKPAAFFDQPVCLLDELTKKNFDCRCDNSISCPFKIIVGTEEALSDIVGFPVARGAMACGVVLRFKEPFQWLKRLLSVPHQTDATMNEESASKSESATRPRKLLALDAISNTSNMGSILRTAAAFGIDAILLSDDSCDAWYRQAVRVSMGHVISVPTIRVSELREGLNIDDDNCRDGGLPSVLKWLRDEMKVQSFAAVVDDDSTKSDDTLPLLVSLESVTSKHAASVAPSSWICVLGNEGNGIRKEVVKCADYRIKISMTNDDVDSLSLPVAAGILIHGLCSK</sequence>
<organism evidence="5 6">
    <name type="scientific">Cyclotella atomus</name>
    <dbReference type="NCBI Taxonomy" id="382360"/>
    <lineage>
        <taxon>Eukaryota</taxon>
        <taxon>Sar</taxon>
        <taxon>Stramenopiles</taxon>
        <taxon>Ochrophyta</taxon>
        <taxon>Bacillariophyta</taxon>
        <taxon>Coscinodiscophyceae</taxon>
        <taxon>Thalassiosirophycidae</taxon>
        <taxon>Stephanodiscales</taxon>
        <taxon>Stephanodiscaceae</taxon>
        <taxon>Cyclotella</taxon>
    </lineage>
</organism>
<dbReference type="InterPro" id="IPR029028">
    <property type="entry name" value="Alpha/beta_knot_MTases"/>
</dbReference>